<dbReference type="CDD" id="cd02234">
    <property type="entry name" value="cupin_BLR7677-like"/>
    <property type="match status" value="1"/>
</dbReference>
<dbReference type="InterPro" id="IPR013096">
    <property type="entry name" value="Cupin_2"/>
</dbReference>
<dbReference type="InterPro" id="IPR011051">
    <property type="entry name" value="RmlC_Cupin_sf"/>
</dbReference>
<dbReference type="SUPFAM" id="SSF51182">
    <property type="entry name" value="RmlC-like cupins"/>
    <property type="match status" value="1"/>
</dbReference>
<dbReference type="PANTHER" id="PTHR38599">
    <property type="entry name" value="CUPIN DOMAIN PROTEIN (AFU_ORTHOLOGUE AFUA_3G13620)"/>
    <property type="match status" value="1"/>
</dbReference>
<dbReference type="AlphaFoldDB" id="A0A9X1MMK8"/>
<dbReference type="EMBL" id="JAJKFT010000010">
    <property type="protein sequence ID" value="MCC9629913.1"/>
    <property type="molecule type" value="Genomic_DNA"/>
</dbReference>
<reference evidence="2" key="1">
    <citation type="submission" date="2021-11" db="EMBL/GenBank/DDBJ databases">
        <title>Genome sequence.</title>
        <authorList>
            <person name="Sun Q."/>
        </authorList>
    </citation>
    <scope>NUCLEOTIDE SEQUENCE</scope>
    <source>
        <strain evidence="2">JC732</strain>
    </source>
</reference>
<accession>A0A9X1MMK8</accession>
<dbReference type="RefSeq" id="WP_230220597.1">
    <property type="nucleotide sequence ID" value="NZ_JAJKFT010000010.1"/>
</dbReference>
<evidence type="ECO:0000313" key="3">
    <source>
        <dbReference type="Proteomes" id="UP001139103"/>
    </source>
</evidence>
<dbReference type="InterPro" id="IPR014710">
    <property type="entry name" value="RmlC-like_jellyroll"/>
</dbReference>
<name>A0A9X1MMK8_9BACT</name>
<evidence type="ECO:0000313" key="2">
    <source>
        <dbReference type="EMBL" id="MCC9629913.1"/>
    </source>
</evidence>
<organism evidence="2 3">
    <name type="scientific">Blastopirellula sediminis</name>
    <dbReference type="NCBI Taxonomy" id="2894196"/>
    <lineage>
        <taxon>Bacteria</taxon>
        <taxon>Pseudomonadati</taxon>
        <taxon>Planctomycetota</taxon>
        <taxon>Planctomycetia</taxon>
        <taxon>Pirellulales</taxon>
        <taxon>Pirellulaceae</taxon>
        <taxon>Blastopirellula</taxon>
    </lineage>
</organism>
<evidence type="ECO:0000259" key="1">
    <source>
        <dbReference type="Pfam" id="PF07883"/>
    </source>
</evidence>
<dbReference type="PANTHER" id="PTHR38599:SF1">
    <property type="entry name" value="CUPIN DOMAIN PROTEIN (AFU_ORTHOLOGUE AFUA_3G13620)"/>
    <property type="match status" value="1"/>
</dbReference>
<dbReference type="Proteomes" id="UP001139103">
    <property type="component" value="Unassembled WGS sequence"/>
</dbReference>
<dbReference type="Gene3D" id="2.60.120.10">
    <property type="entry name" value="Jelly Rolls"/>
    <property type="match status" value="1"/>
</dbReference>
<gene>
    <name evidence="2" type="ORF">LOC68_16095</name>
</gene>
<comment type="caution">
    <text evidence="2">The sequence shown here is derived from an EMBL/GenBank/DDBJ whole genome shotgun (WGS) entry which is preliminary data.</text>
</comment>
<feature type="domain" description="Cupin type-2" evidence="1">
    <location>
        <begin position="55"/>
        <end position="123"/>
    </location>
</feature>
<protein>
    <submittedName>
        <fullName evidence="2">Cupin domain-containing protein</fullName>
    </submittedName>
</protein>
<sequence length="142" mass="15831">MKRFLALTVVLFVGAMVWRISAHETAHGPNVKPVMSHEIQEKVDGIATRAVMAEVTWQGGDFSEAHRHPGPTFVYVLEGEIETQVEDGPIVRLKPGDTLYEPSMALHRLTRNMNPDKPAKILAFHLTPTDAKELVIPEPTEK</sequence>
<proteinExistence type="predicted"/>
<keyword evidence="3" id="KW-1185">Reference proteome</keyword>
<dbReference type="Pfam" id="PF07883">
    <property type="entry name" value="Cupin_2"/>
    <property type="match status" value="1"/>
</dbReference>